<comment type="caution">
    <text evidence="3">The sequence shown here is derived from an EMBL/GenBank/DDBJ whole genome shotgun (WGS) entry which is preliminary data.</text>
</comment>
<protein>
    <submittedName>
        <fullName evidence="3">Dipicolinate synthase subunit DpsA</fullName>
    </submittedName>
</protein>
<dbReference type="Gene3D" id="3.40.50.720">
    <property type="entry name" value="NAD(P)-binding Rossmann-like Domain"/>
    <property type="match status" value="1"/>
</dbReference>
<dbReference type="RefSeq" id="WP_207738255.1">
    <property type="nucleotide sequence ID" value="NZ_JAKNHQ010000009.1"/>
</dbReference>
<sequence>MIDYNSFGVVGGDRRQIALAESIASDGYTVYAFGFDTINFQKGVIKAELDEIAAKCENIILPLPVTADGKYLNTHYSEKKTPLDDTFAEYMRNKTVFGGMMGKLFLTSELWDGIDTYDYYTREDFAVKNTVPTAEGALEIAMREYAGTINGSNCLVAGYGRIGKVLAWMLRGIGAKVTVSARRTSDLAWVELFGYQAVKTDDICDRDQYDLIFNTIPALVFNRRMLSKAREGTILIDLASAPGGVDYEAAEKLGIRVIKALSLPGRVAPKAAGEIIKNTIYNIMEE</sequence>
<feature type="domain" description="Dipicolinate synthase subunit A N-terminal" evidence="2">
    <location>
        <begin position="7"/>
        <end position="101"/>
    </location>
</feature>
<dbReference type="NCBIfam" id="NF006162">
    <property type="entry name" value="PRK08306.1"/>
    <property type="match status" value="1"/>
</dbReference>
<name>A0ABS9MJ39_9FIRM</name>
<dbReference type="EMBL" id="JAKNHQ010000009">
    <property type="protein sequence ID" value="MCG4610828.1"/>
    <property type="molecule type" value="Genomic_DNA"/>
</dbReference>
<evidence type="ECO:0000259" key="2">
    <source>
        <dbReference type="Pfam" id="PF16924"/>
    </source>
</evidence>
<organism evidence="3 4">
    <name type="scientific">Anaeromassilibacillus senegalensis</name>
    <dbReference type="NCBI Taxonomy" id="1673717"/>
    <lineage>
        <taxon>Bacteria</taxon>
        <taxon>Bacillati</taxon>
        <taxon>Bacillota</taxon>
        <taxon>Clostridia</taxon>
        <taxon>Eubacteriales</taxon>
        <taxon>Acutalibacteraceae</taxon>
        <taxon>Anaeromassilibacillus</taxon>
    </lineage>
</organism>
<dbReference type="InterPro" id="IPR006140">
    <property type="entry name" value="D-isomer_DH_NAD-bd"/>
</dbReference>
<gene>
    <name evidence="3" type="primary">dpsA</name>
    <name evidence="3" type="ORF">L0P57_07760</name>
</gene>
<feature type="domain" description="D-isomer specific 2-hydroxyacid dehydrogenase NAD-binding" evidence="1">
    <location>
        <begin position="147"/>
        <end position="239"/>
    </location>
</feature>
<evidence type="ECO:0000313" key="4">
    <source>
        <dbReference type="Proteomes" id="UP001298681"/>
    </source>
</evidence>
<dbReference type="Pfam" id="PF02826">
    <property type="entry name" value="2-Hacid_dh_C"/>
    <property type="match status" value="1"/>
</dbReference>
<dbReference type="Pfam" id="PF16924">
    <property type="entry name" value="DpaA_N"/>
    <property type="match status" value="1"/>
</dbReference>
<proteinExistence type="predicted"/>
<dbReference type="Proteomes" id="UP001298681">
    <property type="component" value="Unassembled WGS sequence"/>
</dbReference>
<dbReference type="SUPFAM" id="SSF51735">
    <property type="entry name" value="NAD(P)-binding Rossmann-fold domains"/>
    <property type="match status" value="1"/>
</dbReference>
<evidence type="ECO:0000259" key="1">
    <source>
        <dbReference type="Pfam" id="PF02826"/>
    </source>
</evidence>
<dbReference type="InterPro" id="IPR031629">
    <property type="entry name" value="DpaA_N"/>
</dbReference>
<reference evidence="3 4" key="1">
    <citation type="submission" date="2022-01" db="EMBL/GenBank/DDBJ databases">
        <title>Collection of gut derived symbiotic bacterial strains cultured from healthy donors.</title>
        <authorList>
            <person name="Lin H."/>
            <person name="Kohout C."/>
            <person name="Waligurski E."/>
            <person name="Pamer E.G."/>
        </authorList>
    </citation>
    <scope>NUCLEOTIDE SEQUENCE [LARGE SCALE GENOMIC DNA]</scope>
    <source>
        <strain evidence="3 4">DFI.7.58</strain>
    </source>
</reference>
<evidence type="ECO:0000313" key="3">
    <source>
        <dbReference type="EMBL" id="MCG4610828.1"/>
    </source>
</evidence>
<accession>A0ABS9MJ39</accession>
<dbReference type="InterPro" id="IPR036291">
    <property type="entry name" value="NAD(P)-bd_dom_sf"/>
</dbReference>
<keyword evidence="4" id="KW-1185">Reference proteome</keyword>